<evidence type="ECO:0000313" key="2">
    <source>
        <dbReference type="EMBL" id="MFH4984828.1"/>
    </source>
</evidence>
<dbReference type="Proteomes" id="UP001608902">
    <property type="component" value="Unassembled WGS sequence"/>
</dbReference>
<name>A0ABD6EYJ3_9BILA</name>
<evidence type="ECO:0000313" key="3">
    <source>
        <dbReference type="Proteomes" id="UP001608902"/>
    </source>
</evidence>
<feature type="compositionally biased region" description="Polar residues" evidence="1">
    <location>
        <begin position="47"/>
        <end position="60"/>
    </location>
</feature>
<comment type="caution">
    <text evidence="2">The sequence shown here is derived from an EMBL/GenBank/DDBJ whole genome shotgun (WGS) entry which is preliminary data.</text>
</comment>
<sequence length="67" mass="7403">MSHSEHRPKTLSSFFCTFRTTLYLVVFKPIVLSLRISSFPNIDTAGQRGSSVSSNTSCDNDANCVCQ</sequence>
<gene>
    <name evidence="2" type="ORF">AB6A40_011537</name>
</gene>
<reference evidence="2 3" key="1">
    <citation type="submission" date="2024-08" db="EMBL/GenBank/DDBJ databases">
        <title>Gnathostoma spinigerum genome.</title>
        <authorList>
            <person name="Gonzalez-Bertolin B."/>
            <person name="Monzon S."/>
            <person name="Zaballos A."/>
            <person name="Jimenez P."/>
            <person name="Dekumyoy P."/>
            <person name="Varona S."/>
            <person name="Cuesta I."/>
            <person name="Sumanam S."/>
            <person name="Adisakwattana P."/>
            <person name="Gasser R.B."/>
            <person name="Hernandez-Gonzalez A."/>
            <person name="Young N.D."/>
            <person name="Perteguer M.J."/>
        </authorList>
    </citation>
    <scope>NUCLEOTIDE SEQUENCE [LARGE SCALE GENOMIC DNA]</scope>
    <source>
        <strain evidence="2">AL3</strain>
        <tissue evidence="2">Liver</tissue>
    </source>
</reference>
<organism evidence="2 3">
    <name type="scientific">Gnathostoma spinigerum</name>
    <dbReference type="NCBI Taxonomy" id="75299"/>
    <lineage>
        <taxon>Eukaryota</taxon>
        <taxon>Metazoa</taxon>
        <taxon>Ecdysozoa</taxon>
        <taxon>Nematoda</taxon>
        <taxon>Chromadorea</taxon>
        <taxon>Rhabditida</taxon>
        <taxon>Spirurina</taxon>
        <taxon>Gnathostomatomorpha</taxon>
        <taxon>Gnathostomatoidea</taxon>
        <taxon>Gnathostomatidae</taxon>
        <taxon>Gnathostoma</taxon>
    </lineage>
</organism>
<feature type="region of interest" description="Disordered" evidence="1">
    <location>
        <begin position="43"/>
        <end position="67"/>
    </location>
</feature>
<keyword evidence="3" id="KW-1185">Reference proteome</keyword>
<evidence type="ECO:0000256" key="1">
    <source>
        <dbReference type="SAM" id="MobiDB-lite"/>
    </source>
</evidence>
<accession>A0ABD6EYJ3</accession>
<dbReference type="AlphaFoldDB" id="A0ABD6EYJ3"/>
<dbReference type="EMBL" id="JBGFUD010021874">
    <property type="protein sequence ID" value="MFH4984828.1"/>
    <property type="molecule type" value="Genomic_DNA"/>
</dbReference>
<proteinExistence type="predicted"/>
<protein>
    <submittedName>
        <fullName evidence="2">Uncharacterized protein</fullName>
    </submittedName>
</protein>